<dbReference type="Proteomes" id="UP000789920">
    <property type="component" value="Unassembled WGS sequence"/>
</dbReference>
<evidence type="ECO:0000313" key="1">
    <source>
        <dbReference type="EMBL" id="CAG8804266.1"/>
    </source>
</evidence>
<accession>A0ACA9RS48</accession>
<comment type="caution">
    <text evidence="1">The sequence shown here is derived from an EMBL/GenBank/DDBJ whole genome shotgun (WGS) entry which is preliminary data.</text>
</comment>
<keyword evidence="2" id="KW-1185">Reference proteome</keyword>
<organism evidence="1 2">
    <name type="scientific">Racocetra persica</name>
    <dbReference type="NCBI Taxonomy" id="160502"/>
    <lineage>
        <taxon>Eukaryota</taxon>
        <taxon>Fungi</taxon>
        <taxon>Fungi incertae sedis</taxon>
        <taxon>Mucoromycota</taxon>
        <taxon>Glomeromycotina</taxon>
        <taxon>Glomeromycetes</taxon>
        <taxon>Diversisporales</taxon>
        <taxon>Gigasporaceae</taxon>
        <taxon>Racocetra</taxon>
    </lineage>
</organism>
<feature type="non-terminal residue" evidence="1">
    <location>
        <position position="49"/>
    </location>
</feature>
<reference evidence="1" key="1">
    <citation type="submission" date="2021-06" db="EMBL/GenBank/DDBJ databases">
        <authorList>
            <person name="Kallberg Y."/>
            <person name="Tangrot J."/>
            <person name="Rosling A."/>
        </authorList>
    </citation>
    <scope>NUCLEOTIDE SEQUENCE</scope>
    <source>
        <strain evidence="1">MA461A</strain>
    </source>
</reference>
<protein>
    <submittedName>
        <fullName evidence="1">27961_t:CDS:1</fullName>
    </submittedName>
</protein>
<dbReference type="EMBL" id="CAJVQC010064098">
    <property type="protein sequence ID" value="CAG8804266.1"/>
    <property type="molecule type" value="Genomic_DNA"/>
</dbReference>
<gene>
    <name evidence="1" type="ORF">RPERSI_LOCUS21691</name>
</gene>
<sequence length="49" mass="5672">NEENNGINNGEGSSNQILDDEIQFDNDPDNSDDKENEIDDFYEKESLEY</sequence>
<evidence type="ECO:0000313" key="2">
    <source>
        <dbReference type="Proteomes" id="UP000789920"/>
    </source>
</evidence>
<proteinExistence type="predicted"/>
<feature type="non-terminal residue" evidence="1">
    <location>
        <position position="1"/>
    </location>
</feature>
<name>A0ACA9RS48_9GLOM</name>